<accession>A0A426RNY6</accession>
<organism evidence="2 3">
    <name type="scientific">Maribacter algicola</name>
    <dbReference type="NCBI Taxonomy" id="2498892"/>
    <lineage>
        <taxon>Bacteria</taxon>
        <taxon>Pseudomonadati</taxon>
        <taxon>Bacteroidota</taxon>
        <taxon>Flavobacteriia</taxon>
        <taxon>Flavobacteriales</taxon>
        <taxon>Flavobacteriaceae</taxon>
        <taxon>Maribacter</taxon>
    </lineage>
</organism>
<evidence type="ECO:0000313" key="2">
    <source>
        <dbReference type="EMBL" id="RRQ50704.1"/>
    </source>
</evidence>
<dbReference type="EMBL" id="QUSX01000001">
    <property type="protein sequence ID" value="RRQ50704.1"/>
    <property type="molecule type" value="Genomic_DNA"/>
</dbReference>
<feature type="region of interest" description="Disordered" evidence="1">
    <location>
        <begin position="1"/>
        <end position="21"/>
    </location>
</feature>
<gene>
    <name evidence="2" type="ORF">DZC72_09300</name>
</gene>
<proteinExistence type="predicted"/>
<protein>
    <submittedName>
        <fullName evidence="2">Uncharacterized protein</fullName>
    </submittedName>
</protein>
<evidence type="ECO:0000313" key="3">
    <source>
        <dbReference type="Proteomes" id="UP000286990"/>
    </source>
</evidence>
<reference evidence="3" key="1">
    <citation type="submission" date="2018-08" db="EMBL/GenBank/DDBJ databases">
        <authorList>
            <person name="Khan S.A."/>
            <person name="J S.E."/>
        </authorList>
    </citation>
    <scope>NUCLEOTIDE SEQUENCE [LARGE SCALE GENOMIC DNA]</scope>
    <source>
        <strain evidence="3">PoM-212</strain>
    </source>
</reference>
<dbReference type="AlphaFoldDB" id="A0A426RNY6"/>
<sequence>MSQNKKDETKKEAPKSENFMDLQTNTLTDLFGSDLSGTPDGKQLNFLELLEQSDLPEEQKKEWRNYYYLQSKELTQKQKDSLSLALHKKMQKAMINNN</sequence>
<keyword evidence="3" id="KW-1185">Reference proteome</keyword>
<name>A0A426RNY6_9FLAO</name>
<reference evidence="3" key="2">
    <citation type="submission" date="2018-12" db="EMBL/GenBank/DDBJ databases">
        <title>Maribacter lutimaris sp. nov., isolated from marine sediment.</title>
        <authorList>
            <person name="Kim K.K."/>
        </authorList>
    </citation>
    <scope>NUCLEOTIDE SEQUENCE [LARGE SCALE GENOMIC DNA]</scope>
    <source>
        <strain evidence="3">PoM-212</strain>
    </source>
</reference>
<comment type="caution">
    <text evidence="2">The sequence shown here is derived from an EMBL/GenBank/DDBJ whole genome shotgun (WGS) entry which is preliminary data.</text>
</comment>
<evidence type="ECO:0000256" key="1">
    <source>
        <dbReference type="SAM" id="MobiDB-lite"/>
    </source>
</evidence>
<dbReference type="Proteomes" id="UP000286990">
    <property type="component" value="Unassembled WGS sequence"/>
</dbReference>
<feature type="compositionally biased region" description="Basic and acidic residues" evidence="1">
    <location>
        <begin position="1"/>
        <end position="15"/>
    </location>
</feature>